<feature type="compositionally biased region" description="Low complexity" evidence="5">
    <location>
        <begin position="475"/>
        <end position="498"/>
    </location>
</feature>
<feature type="region of interest" description="Disordered" evidence="5">
    <location>
        <begin position="432"/>
        <end position="515"/>
    </location>
</feature>
<feature type="region of interest" description="Disordered" evidence="5">
    <location>
        <begin position="22"/>
        <end position="62"/>
    </location>
</feature>
<feature type="compositionally biased region" description="Low complexity" evidence="5">
    <location>
        <begin position="22"/>
        <end position="47"/>
    </location>
</feature>
<dbReference type="GeneID" id="37034940"/>
<evidence type="ECO:0000256" key="2">
    <source>
        <dbReference type="ARBA" id="ARBA00023034"/>
    </source>
</evidence>
<dbReference type="GO" id="GO:0006888">
    <property type="term" value="P:endoplasmic reticulum to Golgi vesicle-mediated transport"/>
    <property type="evidence" value="ECO:0007669"/>
    <property type="project" value="TreeGrafter"/>
</dbReference>
<comment type="subcellular location">
    <subcellularLocation>
        <location evidence="1">Golgi apparatus</location>
    </subcellularLocation>
</comment>
<evidence type="ECO:0000313" key="8">
    <source>
        <dbReference type="Proteomes" id="UP000245783"/>
    </source>
</evidence>
<feature type="region of interest" description="Disordered" evidence="5">
    <location>
        <begin position="381"/>
        <end position="414"/>
    </location>
</feature>
<feature type="domain" description="GRIP" evidence="6">
    <location>
        <begin position="324"/>
        <end position="375"/>
    </location>
</feature>
<dbReference type="Pfam" id="PF10375">
    <property type="entry name" value="GRAB"/>
    <property type="match status" value="1"/>
</dbReference>
<evidence type="ECO:0000256" key="1">
    <source>
        <dbReference type="ARBA" id="ARBA00004555"/>
    </source>
</evidence>
<dbReference type="STRING" id="1522189.A0A316W4Y9"/>
<feature type="region of interest" description="Disordered" evidence="5">
    <location>
        <begin position="185"/>
        <end position="223"/>
    </location>
</feature>
<protein>
    <recommendedName>
        <fullName evidence="6">GRIP domain-containing protein</fullName>
    </recommendedName>
</protein>
<sequence>MAAPLSVEEALAPVETVTAAASIASGSGTNGSSIASTSATADSLSSAEDGWPADEDEEEKSAVQLKIELKRAKQERNAFEAQYQGLLSKLTAMRNTLGERLRQDAEELDRRESNIESLQAQLTTQTELVETLKNELVGSHADVERLQTSLDLARNAAPPDRTRELAESAERLRIEAEGWESAYTEERGLREEAESRAAEAERRRDEAERKEMEEATRAEREGATARELQAVLEEFQAAQESELQRALGDYQEKYDTIVASLEEYKQRTTIAESKLADYRDAAERNAILEKEVREKNLLVGKLRHEAVILNEHLTEALRRLRSDTSDSNVDRRLVTNLFVQFLTTPRADAKRFEMLSLIASVLQFTDEQREATGLQRVAGASGSAYNKGMPPGVRRGSSIGGHTRSEASSGGTGDESFSNLFLEFLLSEADKAKPTREANGQASEPTSPKTPTTAPATFNLGSLAALRRPSTDLFRGSSATSSGTRTPLSPSSSTTSGPMSPPPSSSTVKGKPPLG</sequence>
<dbReference type="OrthoDB" id="425925at2759"/>
<dbReference type="PANTHER" id="PTHR18921">
    <property type="entry name" value="MYOSIN HEAVY CHAIN - RELATED"/>
    <property type="match status" value="1"/>
</dbReference>
<dbReference type="InterPro" id="IPR000237">
    <property type="entry name" value="GRIP_dom"/>
</dbReference>
<dbReference type="GO" id="GO:0007030">
    <property type="term" value="P:Golgi organization"/>
    <property type="evidence" value="ECO:0007669"/>
    <property type="project" value="TreeGrafter"/>
</dbReference>
<dbReference type="PANTHER" id="PTHR18921:SF2">
    <property type="entry name" value="THYROID RECEPTOR-INTERACTING PROTEIN 11"/>
    <property type="match status" value="1"/>
</dbReference>
<name>A0A316W4Y9_9BASI</name>
<evidence type="ECO:0000313" key="7">
    <source>
        <dbReference type="EMBL" id="PWN44976.1"/>
    </source>
</evidence>
<keyword evidence="3 4" id="KW-0175">Coiled coil</keyword>
<dbReference type="PROSITE" id="PS50913">
    <property type="entry name" value="GRIP"/>
    <property type="match status" value="1"/>
</dbReference>
<evidence type="ECO:0000256" key="3">
    <source>
        <dbReference type="ARBA" id="ARBA00023054"/>
    </source>
</evidence>
<proteinExistence type="predicted"/>
<evidence type="ECO:0000256" key="5">
    <source>
        <dbReference type="SAM" id="MobiDB-lite"/>
    </source>
</evidence>
<reference evidence="7 8" key="1">
    <citation type="journal article" date="2018" name="Mol. Biol. Evol.">
        <title>Broad Genomic Sampling Reveals a Smut Pathogenic Ancestry of the Fungal Clade Ustilaginomycotina.</title>
        <authorList>
            <person name="Kijpornyongpan T."/>
            <person name="Mondo S.J."/>
            <person name="Barry K."/>
            <person name="Sandor L."/>
            <person name="Lee J."/>
            <person name="Lipzen A."/>
            <person name="Pangilinan J."/>
            <person name="LaButti K."/>
            <person name="Hainaut M."/>
            <person name="Henrissat B."/>
            <person name="Grigoriev I.V."/>
            <person name="Spatafora J.W."/>
            <person name="Aime M.C."/>
        </authorList>
    </citation>
    <scope>NUCLEOTIDE SEQUENCE [LARGE SCALE GENOMIC DNA]</scope>
    <source>
        <strain evidence="7 8">MCA 4658</strain>
    </source>
</reference>
<feature type="coiled-coil region" evidence="4">
    <location>
        <begin position="247"/>
        <end position="281"/>
    </location>
</feature>
<feature type="compositionally biased region" description="Low complexity" evidence="5">
    <location>
        <begin position="445"/>
        <end position="457"/>
    </location>
</feature>
<dbReference type="GO" id="GO:0005794">
    <property type="term" value="C:Golgi apparatus"/>
    <property type="evidence" value="ECO:0007669"/>
    <property type="project" value="UniProtKB-SubCell"/>
</dbReference>
<dbReference type="InParanoid" id="A0A316W4Y9"/>
<dbReference type="GO" id="GO:0031267">
    <property type="term" value="F:small GTPase binding"/>
    <property type="evidence" value="ECO:0007669"/>
    <property type="project" value="TreeGrafter"/>
</dbReference>
<dbReference type="Proteomes" id="UP000245783">
    <property type="component" value="Unassembled WGS sequence"/>
</dbReference>
<dbReference type="AlphaFoldDB" id="A0A316W4Y9"/>
<accession>A0A316W4Y9</accession>
<dbReference type="EMBL" id="KZ819357">
    <property type="protein sequence ID" value="PWN44976.1"/>
    <property type="molecule type" value="Genomic_DNA"/>
</dbReference>
<keyword evidence="2" id="KW-0333">Golgi apparatus</keyword>
<dbReference type="InterPro" id="IPR019459">
    <property type="entry name" value="GRAB"/>
</dbReference>
<evidence type="ECO:0000256" key="4">
    <source>
        <dbReference type="SAM" id="Coils"/>
    </source>
</evidence>
<organism evidence="7 8">
    <name type="scientific">Ceraceosorus guamensis</name>
    <dbReference type="NCBI Taxonomy" id="1522189"/>
    <lineage>
        <taxon>Eukaryota</taxon>
        <taxon>Fungi</taxon>
        <taxon>Dikarya</taxon>
        <taxon>Basidiomycota</taxon>
        <taxon>Ustilaginomycotina</taxon>
        <taxon>Exobasidiomycetes</taxon>
        <taxon>Ceraceosorales</taxon>
        <taxon>Ceraceosoraceae</taxon>
        <taxon>Ceraceosorus</taxon>
    </lineage>
</organism>
<gene>
    <name evidence="7" type="ORF">IE81DRAFT_320570</name>
</gene>
<dbReference type="RefSeq" id="XP_025372136.1">
    <property type="nucleotide sequence ID" value="XM_025513070.1"/>
</dbReference>
<evidence type="ECO:0000259" key="6">
    <source>
        <dbReference type="PROSITE" id="PS50913"/>
    </source>
</evidence>
<keyword evidence="8" id="KW-1185">Reference proteome</keyword>